<dbReference type="PANTHER" id="PTHR30632:SF0">
    <property type="entry name" value="SULFATE-BINDING PROTEIN"/>
    <property type="match status" value="1"/>
</dbReference>
<dbReference type="PROSITE" id="PS51257">
    <property type="entry name" value="PROKAR_LIPOPROTEIN"/>
    <property type="match status" value="1"/>
</dbReference>
<dbReference type="PANTHER" id="PTHR30632">
    <property type="entry name" value="MOLYBDATE-BINDING PERIPLASMIC PROTEIN"/>
    <property type="match status" value="1"/>
</dbReference>
<dbReference type="GO" id="GO:0030973">
    <property type="term" value="F:molybdate ion binding"/>
    <property type="evidence" value="ECO:0007669"/>
    <property type="project" value="TreeGrafter"/>
</dbReference>
<protein>
    <submittedName>
        <fullName evidence="5">Molybdate ABC transporter substrate-binding protein</fullName>
    </submittedName>
</protein>
<feature type="binding site" evidence="4">
    <location>
        <position position="184"/>
    </location>
    <ligand>
        <name>molybdate</name>
        <dbReference type="ChEBI" id="CHEBI:36264"/>
    </ligand>
</feature>
<gene>
    <name evidence="5" type="primary">modA</name>
    <name evidence="5" type="ORF">H9871_03830</name>
</gene>
<dbReference type="NCBIfam" id="TIGR01256">
    <property type="entry name" value="modA"/>
    <property type="match status" value="1"/>
</dbReference>
<keyword evidence="3" id="KW-0732">Signal</keyword>
<dbReference type="EMBL" id="DXGD01000137">
    <property type="protein sequence ID" value="HIW99252.1"/>
    <property type="molecule type" value="Genomic_DNA"/>
</dbReference>
<evidence type="ECO:0000256" key="1">
    <source>
        <dbReference type="ARBA" id="ARBA00009175"/>
    </source>
</evidence>
<dbReference type="Pfam" id="PF13531">
    <property type="entry name" value="SBP_bac_11"/>
    <property type="match status" value="1"/>
</dbReference>
<feature type="binding site" evidence="4">
    <location>
        <position position="202"/>
    </location>
    <ligand>
        <name>molybdate</name>
        <dbReference type="ChEBI" id="CHEBI:36264"/>
    </ligand>
</feature>
<keyword evidence="2 4" id="KW-0479">Metal-binding</keyword>
<organism evidence="5 6">
    <name type="scientific">Candidatus Nesterenkonia stercoripullorum</name>
    <dbReference type="NCBI Taxonomy" id="2838701"/>
    <lineage>
        <taxon>Bacteria</taxon>
        <taxon>Bacillati</taxon>
        <taxon>Actinomycetota</taxon>
        <taxon>Actinomycetes</taxon>
        <taxon>Micrococcales</taxon>
        <taxon>Micrococcaceae</taxon>
        <taxon>Nesterenkonia</taxon>
    </lineage>
</organism>
<dbReference type="SUPFAM" id="SSF53850">
    <property type="entry name" value="Periplasmic binding protein-like II"/>
    <property type="match status" value="1"/>
</dbReference>
<evidence type="ECO:0000256" key="3">
    <source>
        <dbReference type="ARBA" id="ARBA00022729"/>
    </source>
</evidence>
<dbReference type="CDD" id="cd13538">
    <property type="entry name" value="PBP2_ModA_like_1"/>
    <property type="match status" value="1"/>
</dbReference>
<keyword evidence="4" id="KW-0500">Molybdenum</keyword>
<feature type="binding site" evidence="4">
    <location>
        <position position="54"/>
    </location>
    <ligand>
        <name>molybdate</name>
        <dbReference type="ChEBI" id="CHEBI:36264"/>
    </ligand>
</feature>
<evidence type="ECO:0000256" key="4">
    <source>
        <dbReference type="PIRSR" id="PIRSR004846-1"/>
    </source>
</evidence>
<comment type="similarity">
    <text evidence="1">Belongs to the bacterial solute-binding protein ModA family.</text>
</comment>
<dbReference type="Proteomes" id="UP000824151">
    <property type="component" value="Unassembled WGS sequence"/>
</dbReference>
<sequence>MSSHRHAARLLSVAALTSVLLSGCGGDEGSNDDGSPSDNGSPKAESLTVFAAASLSDTFTDLGERFEKEHGAPVEFNVAGSSDLVTQLEQGAPADVFASADEANMERAEDAGLLAEDSELFASNTLVIATPPDNPAGISSLQDLSDDDVVTVICAPQVPCGAATETVFDAGDVDVTPASEESAVTDVLGKVTAGEADAGLVYATDAQGAGDDVETIEFAEAEDAVNYYPIASLQDSENPLASEFVDFILEEPSQEALREAGFASP</sequence>
<name>A0A9D1S1E1_9MICC</name>
<reference evidence="5" key="1">
    <citation type="journal article" date="2021" name="PeerJ">
        <title>Extensive microbial diversity within the chicken gut microbiome revealed by metagenomics and culture.</title>
        <authorList>
            <person name="Gilroy R."/>
            <person name="Ravi A."/>
            <person name="Getino M."/>
            <person name="Pursley I."/>
            <person name="Horton D.L."/>
            <person name="Alikhan N.F."/>
            <person name="Baker D."/>
            <person name="Gharbi K."/>
            <person name="Hall N."/>
            <person name="Watson M."/>
            <person name="Adriaenssens E.M."/>
            <person name="Foster-Nyarko E."/>
            <person name="Jarju S."/>
            <person name="Secka A."/>
            <person name="Antonio M."/>
            <person name="Oren A."/>
            <person name="Chaudhuri R.R."/>
            <person name="La Ragione R."/>
            <person name="Hildebrand F."/>
            <person name="Pallen M.J."/>
        </authorList>
    </citation>
    <scope>NUCLEOTIDE SEQUENCE</scope>
    <source>
        <strain evidence="5">ChiHejej3B27-3195</strain>
    </source>
</reference>
<dbReference type="Gene3D" id="3.40.190.10">
    <property type="entry name" value="Periplasmic binding protein-like II"/>
    <property type="match status" value="2"/>
</dbReference>
<dbReference type="AlphaFoldDB" id="A0A9D1S1E1"/>
<evidence type="ECO:0000313" key="6">
    <source>
        <dbReference type="Proteomes" id="UP000824151"/>
    </source>
</evidence>
<dbReference type="GO" id="GO:0046872">
    <property type="term" value="F:metal ion binding"/>
    <property type="evidence" value="ECO:0007669"/>
    <property type="project" value="UniProtKB-KW"/>
</dbReference>
<dbReference type="PIRSF" id="PIRSF004846">
    <property type="entry name" value="ModA"/>
    <property type="match status" value="1"/>
</dbReference>
<accession>A0A9D1S1E1</accession>
<evidence type="ECO:0000256" key="2">
    <source>
        <dbReference type="ARBA" id="ARBA00022723"/>
    </source>
</evidence>
<dbReference type="InterPro" id="IPR005950">
    <property type="entry name" value="ModA"/>
</dbReference>
<comment type="caution">
    <text evidence="5">The sequence shown here is derived from an EMBL/GenBank/DDBJ whole genome shotgun (WGS) entry which is preliminary data.</text>
</comment>
<dbReference type="GO" id="GO:0015689">
    <property type="term" value="P:molybdate ion transport"/>
    <property type="evidence" value="ECO:0007669"/>
    <property type="project" value="InterPro"/>
</dbReference>
<reference evidence="5" key="2">
    <citation type="submission" date="2021-04" db="EMBL/GenBank/DDBJ databases">
        <authorList>
            <person name="Gilroy R."/>
        </authorList>
    </citation>
    <scope>NUCLEOTIDE SEQUENCE</scope>
    <source>
        <strain evidence="5">ChiHejej3B27-3195</strain>
    </source>
</reference>
<proteinExistence type="inferred from homology"/>
<feature type="binding site" evidence="4">
    <location>
        <position position="81"/>
    </location>
    <ligand>
        <name>molybdate</name>
        <dbReference type="ChEBI" id="CHEBI:36264"/>
    </ligand>
</feature>
<dbReference type="InterPro" id="IPR050682">
    <property type="entry name" value="ModA/WtpA"/>
</dbReference>
<evidence type="ECO:0000313" key="5">
    <source>
        <dbReference type="EMBL" id="HIW99252.1"/>
    </source>
</evidence>